<sequence>MAHQPVVADLKVGKIFKNWRGCGVYECEDGAIEKTDCSYFWHAIVIRGYSEEENGHKYFEIQNPWRRFDGDFSLVCERCIGEIPAKGTSEMFEGEGLRQKISLVLKERIITMKDFKEKRALELAQEEKERDPKEKARKEL</sequence>
<dbReference type="SUPFAM" id="SSF54001">
    <property type="entry name" value="Cysteine proteinases"/>
    <property type="match status" value="1"/>
</dbReference>
<comment type="caution">
    <text evidence="1">The sequence shown here is derived from an EMBL/GenBank/DDBJ whole genome shotgun (WGS) entry which is preliminary data.</text>
</comment>
<organism evidence="1 2">
    <name type="scientific">Lithocarpus litseifolius</name>
    <dbReference type="NCBI Taxonomy" id="425828"/>
    <lineage>
        <taxon>Eukaryota</taxon>
        <taxon>Viridiplantae</taxon>
        <taxon>Streptophyta</taxon>
        <taxon>Embryophyta</taxon>
        <taxon>Tracheophyta</taxon>
        <taxon>Spermatophyta</taxon>
        <taxon>Magnoliopsida</taxon>
        <taxon>eudicotyledons</taxon>
        <taxon>Gunneridae</taxon>
        <taxon>Pentapetalae</taxon>
        <taxon>rosids</taxon>
        <taxon>fabids</taxon>
        <taxon>Fagales</taxon>
        <taxon>Fagaceae</taxon>
        <taxon>Lithocarpus</taxon>
    </lineage>
</organism>
<accession>A0AAW2DQG1</accession>
<dbReference type="Gene3D" id="3.90.70.10">
    <property type="entry name" value="Cysteine proteinases"/>
    <property type="match status" value="1"/>
</dbReference>
<protein>
    <submittedName>
        <fullName evidence="1">Uncharacterized protein</fullName>
    </submittedName>
</protein>
<dbReference type="AlphaFoldDB" id="A0AAW2DQG1"/>
<name>A0AAW2DQG1_9ROSI</name>
<evidence type="ECO:0000313" key="1">
    <source>
        <dbReference type="EMBL" id="KAL0012837.1"/>
    </source>
</evidence>
<gene>
    <name evidence="1" type="ORF">SO802_007945</name>
</gene>
<dbReference type="Proteomes" id="UP001459277">
    <property type="component" value="Unassembled WGS sequence"/>
</dbReference>
<dbReference type="EMBL" id="JAZDWU010000002">
    <property type="protein sequence ID" value="KAL0012837.1"/>
    <property type="molecule type" value="Genomic_DNA"/>
</dbReference>
<reference evidence="1 2" key="1">
    <citation type="submission" date="2024-01" db="EMBL/GenBank/DDBJ databases">
        <title>A telomere-to-telomere, gap-free genome of sweet tea (Lithocarpus litseifolius).</title>
        <authorList>
            <person name="Zhou J."/>
        </authorList>
    </citation>
    <scope>NUCLEOTIDE SEQUENCE [LARGE SCALE GENOMIC DNA]</scope>
    <source>
        <strain evidence="1">Zhou-2022a</strain>
        <tissue evidence="1">Leaf</tissue>
    </source>
</reference>
<dbReference type="InterPro" id="IPR038765">
    <property type="entry name" value="Papain-like_cys_pep_sf"/>
</dbReference>
<proteinExistence type="predicted"/>
<keyword evidence="2" id="KW-1185">Reference proteome</keyword>
<evidence type="ECO:0000313" key="2">
    <source>
        <dbReference type="Proteomes" id="UP001459277"/>
    </source>
</evidence>